<feature type="non-terminal residue" evidence="1">
    <location>
        <position position="112"/>
    </location>
</feature>
<proteinExistence type="predicted"/>
<sequence>MANNAFIQSDAELEAINDILSCIGEIAITEIDGADDNADVANAIRCLRNANREVQSQGWTWNTIESKTLAPNAITKNIKFLDTYLRLMSTSGATIYRRRNGNVYDSSADTEL</sequence>
<accession>A0ABT2HC79</accession>
<evidence type="ECO:0000313" key="2">
    <source>
        <dbReference type="Proteomes" id="UP001165586"/>
    </source>
</evidence>
<dbReference type="Proteomes" id="UP001165586">
    <property type="component" value="Unassembled WGS sequence"/>
</dbReference>
<keyword evidence="2" id="KW-1185">Reference proteome</keyword>
<evidence type="ECO:0000313" key="1">
    <source>
        <dbReference type="EMBL" id="MCS5737563.1"/>
    </source>
</evidence>
<protein>
    <submittedName>
        <fullName evidence="1">Uncharacterized protein</fullName>
    </submittedName>
</protein>
<reference evidence="1" key="1">
    <citation type="submission" date="2022-08" db="EMBL/GenBank/DDBJ databases">
        <authorList>
            <person name="Deng Y."/>
            <person name="Han X.-F."/>
            <person name="Zhang Y.-Q."/>
        </authorList>
    </citation>
    <scope>NUCLEOTIDE SEQUENCE</scope>
    <source>
        <strain evidence="1">CPCC 203386</strain>
    </source>
</reference>
<dbReference type="EMBL" id="JANLCJ010000825">
    <property type="protein sequence ID" value="MCS5737563.1"/>
    <property type="molecule type" value="Genomic_DNA"/>
</dbReference>
<organism evidence="1 2">
    <name type="scientific">Herbiconiux daphne</name>
    <dbReference type="NCBI Taxonomy" id="2970914"/>
    <lineage>
        <taxon>Bacteria</taxon>
        <taxon>Bacillati</taxon>
        <taxon>Actinomycetota</taxon>
        <taxon>Actinomycetes</taxon>
        <taxon>Micrococcales</taxon>
        <taxon>Microbacteriaceae</taxon>
        <taxon>Herbiconiux</taxon>
    </lineage>
</organism>
<dbReference type="InterPro" id="IPR033767">
    <property type="entry name" value="Tail_Gp11"/>
</dbReference>
<gene>
    <name evidence="1" type="ORF">N1032_27915</name>
</gene>
<dbReference type="Pfam" id="PF17212">
    <property type="entry name" value="Tube"/>
    <property type="match status" value="1"/>
</dbReference>
<name>A0ABT2HC79_9MICO</name>
<comment type="caution">
    <text evidence="1">The sequence shown here is derived from an EMBL/GenBank/DDBJ whole genome shotgun (WGS) entry which is preliminary data.</text>
</comment>